<keyword evidence="3" id="KW-1185">Reference proteome</keyword>
<sequence length="331" mass="36364">MALTSREAERDTTTPFTTTNAGYTPSKSIADQDDLAPRSNDPSPVIASLPFRIEISRRSDGGHEMKTSIAANSASTSHISIEAFLSDGVAVNSADVSEHLLTYGPPQDKSSAALSEFTISKSAAIVTYAVSPPQLPAGYRIFHIPELLELIFMELPALDVLRARRLSHHSRKVIANSKALRRVIFLERQDLLFAASIASPSLKLVRFNPLVFFTTPDYLPAESLQLHSKFDEYIPRAAEKTTSFINDMYITNPAIDRILVNLGETNNGRRRSFAGAAFRITNRLILNEGGVKVSDLVWVIKKDLGDDMGRAFVVSSVMLPKGYEVVENDPA</sequence>
<gene>
    <name evidence="2" type="ORF">ZT3D7_G7988</name>
</gene>
<dbReference type="EMBL" id="LT853698">
    <property type="protein sequence ID" value="SMQ52835.1"/>
    <property type="molecule type" value="Genomic_DNA"/>
</dbReference>
<reference evidence="2 3" key="1">
    <citation type="submission" date="2016-06" db="EMBL/GenBank/DDBJ databases">
        <authorList>
            <person name="Kjaerup R.B."/>
            <person name="Dalgaard T.S."/>
            <person name="Juul-Madsen H.R."/>
        </authorList>
    </citation>
    <scope>NUCLEOTIDE SEQUENCE [LARGE SCALE GENOMIC DNA]</scope>
</reference>
<organism evidence="2 3">
    <name type="scientific">Zymoseptoria tritici (strain ST99CH_3D7)</name>
    <dbReference type="NCBI Taxonomy" id="1276538"/>
    <lineage>
        <taxon>Eukaryota</taxon>
        <taxon>Fungi</taxon>
        <taxon>Dikarya</taxon>
        <taxon>Ascomycota</taxon>
        <taxon>Pezizomycotina</taxon>
        <taxon>Dothideomycetes</taxon>
        <taxon>Dothideomycetidae</taxon>
        <taxon>Mycosphaerellales</taxon>
        <taxon>Mycosphaerellaceae</taxon>
        <taxon>Zymoseptoria</taxon>
    </lineage>
</organism>
<dbReference type="Proteomes" id="UP000215127">
    <property type="component" value="Chromosome 7"/>
</dbReference>
<evidence type="ECO:0000313" key="3">
    <source>
        <dbReference type="Proteomes" id="UP000215127"/>
    </source>
</evidence>
<evidence type="ECO:0000313" key="2">
    <source>
        <dbReference type="EMBL" id="SMQ52835.1"/>
    </source>
</evidence>
<feature type="compositionally biased region" description="Basic and acidic residues" evidence="1">
    <location>
        <begin position="1"/>
        <end position="12"/>
    </location>
</feature>
<feature type="compositionally biased region" description="Polar residues" evidence="1">
    <location>
        <begin position="13"/>
        <end position="29"/>
    </location>
</feature>
<protein>
    <recommendedName>
        <fullName evidence="4">F-box domain-containing protein</fullName>
    </recommendedName>
</protein>
<name>A0A1X7RZN9_ZYMT9</name>
<feature type="region of interest" description="Disordered" evidence="1">
    <location>
        <begin position="1"/>
        <end position="45"/>
    </location>
</feature>
<evidence type="ECO:0000256" key="1">
    <source>
        <dbReference type="SAM" id="MobiDB-lite"/>
    </source>
</evidence>
<dbReference type="AlphaFoldDB" id="A0A1X7RZN9"/>
<accession>A0A1X7RZN9</accession>
<proteinExistence type="predicted"/>
<dbReference type="STRING" id="1276538.A0A1X7RZN9"/>
<evidence type="ECO:0008006" key="4">
    <source>
        <dbReference type="Google" id="ProtNLM"/>
    </source>
</evidence>